<keyword evidence="3 4" id="KW-0012">Acyltransferase</keyword>
<dbReference type="UniPathway" id="UPA00051">
    <property type="reaction ID" value="UER00074"/>
</dbReference>
<evidence type="ECO:0000256" key="1">
    <source>
        <dbReference type="ARBA" id="ARBA00022605"/>
    </source>
</evidence>
<feature type="binding site" evidence="4">
    <location>
        <position position="157"/>
    </location>
    <ligand>
        <name>substrate</name>
    </ligand>
</feature>
<keyword evidence="1 4" id="KW-0028">Amino-acid biosynthesis</keyword>
<comment type="subcellular location">
    <subcellularLocation>
        <location evidence="4">Cytoplasm</location>
    </subcellularLocation>
</comment>
<dbReference type="PIRSF" id="PIRSF000450">
    <property type="entry name" value="H_ser_succinyltr"/>
    <property type="match status" value="1"/>
</dbReference>
<comment type="function">
    <text evidence="4">Transfers an acetyl group from acetyl-CoA to L-homoserine, forming acetyl-L-homoserine.</text>
</comment>
<feature type="site" description="Important for acyl-CoA specificity" evidence="4">
    <location>
        <position position="105"/>
    </location>
</feature>
<feature type="active site" evidence="4">
    <location>
        <position position="231"/>
    </location>
</feature>
<keyword evidence="4" id="KW-0963">Cytoplasm</keyword>
<dbReference type="InterPro" id="IPR033752">
    <property type="entry name" value="MetA_family"/>
</dbReference>
<feature type="binding site" evidence="4">
    <location>
        <position position="186"/>
    </location>
    <ligand>
        <name>substrate</name>
    </ligand>
</feature>
<dbReference type="HAMAP" id="MF_00295">
    <property type="entry name" value="MetA_acyltransf"/>
    <property type="match status" value="1"/>
</dbReference>
<name>A0A3N1MFQ8_9PROT</name>
<dbReference type="InterPro" id="IPR029062">
    <property type="entry name" value="Class_I_gatase-like"/>
</dbReference>
<feature type="binding site" evidence="4">
    <location>
        <position position="243"/>
    </location>
    <ligand>
        <name>substrate</name>
    </ligand>
</feature>
<feature type="active site" description="Acyl-thioester intermediate" evidence="4 5">
    <location>
        <position position="136"/>
    </location>
</feature>
<dbReference type="PANTHER" id="PTHR20919">
    <property type="entry name" value="HOMOSERINE O-SUCCINYLTRANSFERASE"/>
    <property type="match status" value="1"/>
</dbReference>
<dbReference type="PANTHER" id="PTHR20919:SF0">
    <property type="entry name" value="HOMOSERINE O-SUCCINYLTRANSFERASE"/>
    <property type="match status" value="1"/>
</dbReference>
<proteinExistence type="inferred from homology"/>
<dbReference type="EC" id="2.3.1.31" evidence="4"/>
<dbReference type="AlphaFoldDB" id="A0A3N1MFQ8"/>
<evidence type="ECO:0000313" key="6">
    <source>
        <dbReference type="EMBL" id="ROQ01975.1"/>
    </source>
</evidence>
<gene>
    <name evidence="4" type="primary">metAA</name>
    <name evidence="6" type="ORF">EDC65_1162</name>
</gene>
<comment type="caution">
    <text evidence="6">The sequence shown here is derived from an EMBL/GenBank/DDBJ whole genome shotgun (WGS) entry which is preliminary data.</text>
</comment>
<keyword evidence="4" id="KW-0486">Methionine biosynthesis</keyword>
<dbReference type="Proteomes" id="UP000278222">
    <property type="component" value="Unassembled WGS sequence"/>
</dbReference>
<dbReference type="OrthoDB" id="9772423at2"/>
<accession>A0A3N1MFQ8</accession>
<keyword evidence="7" id="KW-1185">Reference proteome</keyword>
<evidence type="ECO:0000256" key="4">
    <source>
        <dbReference type="HAMAP-Rule" id="MF_00295"/>
    </source>
</evidence>
<comment type="pathway">
    <text evidence="4">Amino-acid biosynthesis; L-methionine biosynthesis via de novo pathway; O-acetyl-L-homoserine from L-homoserine: step 1/1.</text>
</comment>
<dbReference type="GO" id="GO:0009086">
    <property type="term" value="P:methionine biosynthetic process"/>
    <property type="evidence" value="ECO:0007669"/>
    <property type="project" value="UniProtKB-UniRule"/>
</dbReference>
<dbReference type="SUPFAM" id="SSF52317">
    <property type="entry name" value="Class I glutamine amidotransferase-like"/>
    <property type="match status" value="1"/>
</dbReference>
<sequence>MPIVLPADLPAAALLRDEGAAVEQPSAGTRELSVVLVNLMPDRPSTEAQFARLLASSRHRVRLTLAVPDGVEMPAGTHLARFYRPWAEVERAGPDAIIVTGAPVERLPFDEVRYWPGIVRILDWAAAGRVPAYLVCWAAQAGLWHRHGIAKRDLAEKAFGVFAHEVRMPAAPILSGIGDCLLAPVSRHTATDPADLVGQGGLCVLAASAATGLCLAEDAGLRAHYMLNHPEYDADTLRSEFVRDLAAGRPTRLPSGYFPRGDASAMPVAFWRPQAVRLFQNWLEGVAAARRDGPYRGPAKNSCIARSMKATSRGRRKDAAM</sequence>
<dbReference type="Pfam" id="PF04204">
    <property type="entry name" value="HTS"/>
    <property type="match status" value="1"/>
</dbReference>
<feature type="active site" description="Proton acceptor" evidence="4">
    <location>
        <position position="229"/>
    </location>
</feature>
<evidence type="ECO:0000256" key="3">
    <source>
        <dbReference type="ARBA" id="ARBA00023315"/>
    </source>
</evidence>
<evidence type="ECO:0000313" key="7">
    <source>
        <dbReference type="Proteomes" id="UP000278222"/>
    </source>
</evidence>
<comment type="similarity">
    <text evidence="4">Belongs to the MetA family.</text>
</comment>
<dbReference type="RefSeq" id="WP_123688681.1">
    <property type="nucleotide sequence ID" value="NZ_AP019700.1"/>
</dbReference>
<comment type="catalytic activity">
    <reaction evidence="4">
        <text>L-homoserine + acetyl-CoA = O-acetyl-L-homoserine + CoA</text>
        <dbReference type="Rhea" id="RHEA:13701"/>
        <dbReference type="ChEBI" id="CHEBI:57287"/>
        <dbReference type="ChEBI" id="CHEBI:57288"/>
        <dbReference type="ChEBI" id="CHEBI:57476"/>
        <dbReference type="ChEBI" id="CHEBI:57716"/>
        <dbReference type="EC" id="2.3.1.31"/>
    </reaction>
</comment>
<keyword evidence="2 4" id="KW-0808">Transferase</keyword>
<evidence type="ECO:0000256" key="5">
    <source>
        <dbReference type="PIRSR" id="PIRSR000450-1"/>
    </source>
</evidence>
<dbReference type="Gene3D" id="3.40.50.880">
    <property type="match status" value="1"/>
</dbReference>
<dbReference type="EMBL" id="RJKX01000011">
    <property type="protein sequence ID" value="ROQ01975.1"/>
    <property type="molecule type" value="Genomic_DNA"/>
</dbReference>
<organism evidence="6 7">
    <name type="scientific">Stella humosa</name>
    <dbReference type="NCBI Taxonomy" id="94"/>
    <lineage>
        <taxon>Bacteria</taxon>
        <taxon>Pseudomonadati</taxon>
        <taxon>Pseudomonadota</taxon>
        <taxon>Alphaproteobacteria</taxon>
        <taxon>Rhodospirillales</taxon>
        <taxon>Stellaceae</taxon>
        <taxon>Stella</taxon>
    </lineage>
</organism>
<evidence type="ECO:0000256" key="2">
    <source>
        <dbReference type="ARBA" id="ARBA00022679"/>
    </source>
</evidence>
<reference evidence="6 7" key="1">
    <citation type="submission" date="2018-11" db="EMBL/GenBank/DDBJ databases">
        <title>Genomic Encyclopedia of Type Strains, Phase IV (KMG-IV): sequencing the most valuable type-strain genomes for metagenomic binning, comparative biology and taxonomic classification.</title>
        <authorList>
            <person name="Goeker M."/>
        </authorList>
    </citation>
    <scope>NUCLEOTIDE SEQUENCE [LARGE SCALE GENOMIC DNA]</scope>
    <source>
        <strain evidence="6 7">DSM 5900</strain>
    </source>
</reference>
<dbReference type="GO" id="GO:0005737">
    <property type="term" value="C:cytoplasm"/>
    <property type="evidence" value="ECO:0007669"/>
    <property type="project" value="UniProtKB-SubCell"/>
</dbReference>
<dbReference type="GO" id="GO:0004414">
    <property type="term" value="F:homoserine O-acetyltransferase activity"/>
    <property type="evidence" value="ECO:0007669"/>
    <property type="project" value="UniProtKB-EC"/>
</dbReference>
<comment type="caution">
    <text evidence="4">Lacks conserved residue(s) required for the propagation of feature annotation.</text>
</comment>
<protein>
    <recommendedName>
        <fullName evidence="4">Homoserine O-acetyltransferase</fullName>
        <shortName evidence="4">HAT</shortName>
        <ecNumber evidence="4">2.3.1.31</ecNumber>
    </recommendedName>
    <alternativeName>
        <fullName evidence="4">Homoserine transacetylase</fullName>
        <shortName evidence="4">HTA</shortName>
    </alternativeName>
</protein>
<feature type="site" description="Important for substrate specificity" evidence="4">
    <location>
        <position position="186"/>
    </location>
</feature>
<dbReference type="GO" id="GO:0008899">
    <property type="term" value="F:homoserine O-succinyltransferase activity"/>
    <property type="evidence" value="ECO:0007669"/>
    <property type="project" value="UniProtKB-UniRule"/>
</dbReference>